<proteinExistence type="predicted"/>
<evidence type="ECO:0000256" key="1">
    <source>
        <dbReference type="SAM" id="MobiDB-lite"/>
    </source>
</evidence>
<evidence type="ECO:0000313" key="3">
    <source>
        <dbReference type="Proteomes" id="UP000315017"/>
    </source>
</evidence>
<dbReference type="AlphaFoldDB" id="A0A517YG11"/>
<evidence type="ECO:0000313" key="2">
    <source>
        <dbReference type="EMBL" id="QDU29122.1"/>
    </source>
</evidence>
<protein>
    <submittedName>
        <fullName evidence="2">Uncharacterized protein</fullName>
    </submittedName>
</protein>
<reference evidence="2 3" key="1">
    <citation type="submission" date="2019-02" db="EMBL/GenBank/DDBJ databases">
        <title>Deep-cultivation of Planctomycetes and their phenomic and genomic characterization uncovers novel biology.</title>
        <authorList>
            <person name="Wiegand S."/>
            <person name="Jogler M."/>
            <person name="Boedeker C."/>
            <person name="Pinto D."/>
            <person name="Vollmers J."/>
            <person name="Rivas-Marin E."/>
            <person name="Kohn T."/>
            <person name="Peeters S.H."/>
            <person name="Heuer A."/>
            <person name="Rast P."/>
            <person name="Oberbeckmann S."/>
            <person name="Bunk B."/>
            <person name="Jeske O."/>
            <person name="Meyerdierks A."/>
            <person name="Storesund J.E."/>
            <person name="Kallscheuer N."/>
            <person name="Luecker S."/>
            <person name="Lage O.M."/>
            <person name="Pohl T."/>
            <person name="Merkel B.J."/>
            <person name="Hornburger P."/>
            <person name="Mueller R.-W."/>
            <person name="Bruemmer F."/>
            <person name="Labrenz M."/>
            <person name="Spormann A.M."/>
            <person name="Op den Camp H."/>
            <person name="Overmann J."/>
            <person name="Amann R."/>
            <person name="Jetten M.S.M."/>
            <person name="Mascher T."/>
            <person name="Medema M.H."/>
            <person name="Devos D.P."/>
            <person name="Kaster A.-K."/>
            <person name="Ovreas L."/>
            <person name="Rohde M."/>
            <person name="Galperin M.Y."/>
            <person name="Jogler C."/>
        </authorList>
    </citation>
    <scope>NUCLEOTIDE SEQUENCE [LARGE SCALE GENOMIC DNA]</scope>
    <source>
        <strain evidence="2 3">ETA_A8</strain>
    </source>
</reference>
<dbReference type="KEGG" id="aagg:ETAA8_42290"/>
<feature type="compositionally biased region" description="Polar residues" evidence="1">
    <location>
        <begin position="7"/>
        <end position="31"/>
    </location>
</feature>
<keyword evidence="3" id="KW-1185">Reference proteome</keyword>
<dbReference type="Proteomes" id="UP000315017">
    <property type="component" value="Chromosome"/>
</dbReference>
<accession>A0A517YG11</accession>
<dbReference type="EMBL" id="CP036274">
    <property type="protein sequence ID" value="QDU29122.1"/>
    <property type="molecule type" value="Genomic_DNA"/>
</dbReference>
<name>A0A517YG11_9BACT</name>
<dbReference type="RefSeq" id="WP_145092470.1">
    <property type="nucleotide sequence ID" value="NZ_CP036274.1"/>
</dbReference>
<organism evidence="2 3">
    <name type="scientific">Anatilimnocola aggregata</name>
    <dbReference type="NCBI Taxonomy" id="2528021"/>
    <lineage>
        <taxon>Bacteria</taxon>
        <taxon>Pseudomonadati</taxon>
        <taxon>Planctomycetota</taxon>
        <taxon>Planctomycetia</taxon>
        <taxon>Pirellulales</taxon>
        <taxon>Pirellulaceae</taxon>
        <taxon>Anatilimnocola</taxon>
    </lineage>
</organism>
<gene>
    <name evidence="2" type="ORF">ETAA8_42290</name>
</gene>
<sequence>MTRKSSKVTGSQSQEASKDTAMQNGAPPNQQDIKRRLGNFTTAGEHARQGGRTAGIVGQTKQKNHTDKKSS</sequence>
<feature type="region of interest" description="Disordered" evidence="1">
    <location>
        <begin position="1"/>
        <end position="71"/>
    </location>
</feature>